<protein>
    <recommendedName>
        <fullName evidence="6">Tetratricopeptide repeat protein</fullName>
    </recommendedName>
</protein>
<accession>A0A368KWX8</accession>
<keyword evidence="1" id="KW-0677">Repeat</keyword>
<dbReference type="InterPro" id="IPR052346">
    <property type="entry name" value="O-mannosyl-transferase_TMTC"/>
</dbReference>
<evidence type="ECO:0000313" key="5">
    <source>
        <dbReference type="Proteomes" id="UP000253562"/>
    </source>
</evidence>
<dbReference type="Pfam" id="PF13181">
    <property type="entry name" value="TPR_8"/>
    <property type="match status" value="1"/>
</dbReference>
<evidence type="ECO:0008006" key="6">
    <source>
        <dbReference type="Google" id="ProtNLM"/>
    </source>
</evidence>
<dbReference type="PANTHER" id="PTHR44227">
    <property type="match status" value="1"/>
</dbReference>
<dbReference type="InterPro" id="IPR011990">
    <property type="entry name" value="TPR-like_helical_dom_sf"/>
</dbReference>
<evidence type="ECO:0000256" key="2">
    <source>
        <dbReference type="ARBA" id="ARBA00022803"/>
    </source>
</evidence>
<comment type="caution">
    <text evidence="4">The sequence shown here is derived from an EMBL/GenBank/DDBJ whole genome shotgun (WGS) entry which is preliminary data.</text>
</comment>
<sequence>MVQLLKWAFLFLLCIASAIGISYLIAVPQPPEETAETVAVEDSLDDKAIAEMVKQTLPPQPSITLPTRAMPANKDQLRAEAEFVANRLRQNYPDRAEALHVAAMMSAQFSQSAEAEELWKQCIALDPLDPRYYINFAAVAMDRGDSELAAETLRKAYKAGVTSPDLMHHLGVALNKTGKADEAEKVIKQAIEKTPNLAALWMVLGQAQLRQRKLPEAEASLKKSLEMGHESAAAYTSLANALAQQGKEEDAQKYRALVSDKNGGDDIDARQRFQTLSLAEAHQAALNTLIEAASVQIRMGNSLAAEQLLLRALALDPANFVGCQVLAELYHDAGLAAEERVVRQRIVDLAPFDLANHLKLAAAAQSCGDRPSAEAALKFTVSISPNTPEPYLALAQFHLEGSDLNRARWYTQEALLRQPTASGFRLLATICQQMGDESNAIAALEEAQKIERQQVSSESPQ</sequence>
<dbReference type="AlphaFoldDB" id="A0A368KWX8"/>
<dbReference type="Gene3D" id="1.25.40.10">
    <property type="entry name" value="Tetratricopeptide repeat domain"/>
    <property type="match status" value="4"/>
</dbReference>
<proteinExistence type="predicted"/>
<dbReference type="SMART" id="SM00028">
    <property type="entry name" value="TPR"/>
    <property type="match status" value="7"/>
</dbReference>
<keyword evidence="2 3" id="KW-0802">TPR repeat</keyword>
<evidence type="ECO:0000256" key="3">
    <source>
        <dbReference type="PROSITE-ProRule" id="PRU00339"/>
    </source>
</evidence>
<dbReference type="OrthoDB" id="275761at2"/>
<dbReference type="SUPFAM" id="SSF48452">
    <property type="entry name" value="TPR-like"/>
    <property type="match status" value="2"/>
</dbReference>
<evidence type="ECO:0000313" key="4">
    <source>
        <dbReference type="EMBL" id="RCS54910.1"/>
    </source>
</evidence>
<dbReference type="PANTHER" id="PTHR44227:SF3">
    <property type="entry name" value="PROTEIN O-MANNOSYL-TRANSFERASE TMTC4"/>
    <property type="match status" value="1"/>
</dbReference>
<dbReference type="EMBL" id="QPEX01000010">
    <property type="protein sequence ID" value="RCS54910.1"/>
    <property type="molecule type" value="Genomic_DNA"/>
</dbReference>
<dbReference type="RefSeq" id="WP_114367971.1">
    <property type="nucleotide sequence ID" value="NZ_QPEX01000010.1"/>
</dbReference>
<reference evidence="4 5" key="1">
    <citation type="submission" date="2018-07" db="EMBL/GenBank/DDBJ databases">
        <title>Comparative genomes isolates from brazilian mangrove.</title>
        <authorList>
            <person name="De Araujo J.E."/>
            <person name="Taketani R.G."/>
            <person name="Silva M.C.P."/>
            <person name="Lourenco M.V."/>
            <person name="Oliveira V.M."/>
            <person name="Andreote F.D."/>
        </authorList>
    </citation>
    <scope>NUCLEOTIDE SEQUENCE [LARGE SCALE GENOMIC DNA]</scope>
    <source>
        <strain evidence="4 5">HEX PRIS-MGV</strain>
    </source>
</reference>
<feature type="repeat" description="TPR" evidence="3">
    <location>
        <begin position="164"/>
        <end position="197"/>
    </location>
</feature>
<dbReference type="PROSITE" id="PS50005">
    <property type="entry name" value="TPR"/>
    <property type="match status" value="1"/>
</dbReference>
<name>A0A368KWX8_9BACT</name>
<evidence type="ECO:0000256" key="1">
    <source>
        <dbReference type="ARBA" id="ARBA00022737"/>
    </source>
</evidence>
<dbReference type="Proteomes" id="UP000253562">
    <property type="component" value="Unassembled WGS sequence"/>
</dbReference>
<dbReference type="InterPro" id="IPR019734">
    <property type="entry name" value="TPR_rpt"/>
</dbReference>
<gene>
    <name evidence="4" type="ORF">DTL42_02570</name>
</gene>
<dbReference type="Pfam" id="PF13432">
    <property type="entry name" value="TPR_16"/>
    <property type="match status" value="2"/>
</dbReference>
<organism evidence="4 5">
    <name type="scientific">Bremerella cremea</name>
    <dbReference type="NCBI Taxonomy" id="1031537"/>
    <lineage>
        <taxon>Bacteria</taxon>
        <taxon>Pseudomonadati</taxon>
        <taxon>Planctomycetota</taxon>
        <taxon>Planctomycetia</taxon>
        <taxon>Pirellulales</taxon>
        <taxon>Pirellulaceae</taxon>
        <taxon>Bremerella</taxon>
    </lineage>
</organism>